<evidence type="ECO:0000313" key="1">
    <source>
        <dbReference type="EMBL" id="KAI3827953.1"/>
    </source>
</evidence>
<protein>
    <submittedName>
        <fullName evidence="1">Uncharacterized protein</fullName>
    </submittedName>
</protein>
<dbReference type="EMBL" id="CM042018">
    <property type="protein sequence ID" value="KAI3827953.1"/>
    <property type="molecule type" value="Genomic_DNA"/>
</dbReference>
<comment type="caution">
    <text evidence="1">The sequence shown here is derived from an EMBL/GenBank/DDBJ whole genome shotgun (WGS) entry which is preliminary data.</text>
</comment>
<name>A0ACB9K6T0_9ASTR</name>
<reference evidence="1 2" key="2">
    <citation type="journal article" date="2022" name="Mol. Ecol. Resour.">
        <title>The genomes of chicory, endive, great burdock and yacon provide insights into Asteraceae paleo-polyploidization history and plant inulin production.</title>
        <authorList>
            <person name="Fan W."/>
            <person name="Wang S."/>
            <person name="Wang H."/>
            <person name="Wang A."/>
            <person name="Jiang F."/>
            <person name="Liu H."/>
            <person name="Zhao H."/>
            <person name="Xu D."/>
            <person name="Zhang Y."/>
        </authorList>
    </citation>
    <scope>NUCLEOTIDE SEQUENCE [LARGE SCALE GENOMIC DNA]</scope>
    <source>
        <strain evidence="2">cv. Yunnan</strain>
        <tissue evidence="1">Leaves</tissue>
    </source>
</reference>
<gene>
    <name evidence="1" type="ORF">L1987_02042</name>
</gene>
<accession>A0ACB9K6T0</accession>
<evidence type="ECO:0000313" key="2">
    <source>
        <dbReference type="Proteomes" id="UP001056120"/>
    </source>
</evidence>
<reference evidence="2" key="1">
    <citation type="journal article" date="2022" name="Mol. Ecol. Resour.">
        <title>The genomes of chicory, endive, great burdock and yacon provide insights into Asteraceae palaeo-polyploidization history and plant inulin production.</title>
        <authorList>
            <person name="Fan W."/>
            <person name="Wang S."/>
            <person name="Wang H."/>
            <person name="Wang A."/>
            <person name="Jiang F."/>
            <person name="Liu H."/>
            <person name="Zhao H."/>
            <person name="Xu D."/>
            <person name="Zhang Y."/>
        </authorList>
    </citation>
    <scope>NUCLEOTIDE SEQUENCE [LARGE SCALE GENOMIC DNA]</scope>
    <source>
        <strain evidence="2">cv. Yunnan</strain>
    </source>
</reference>
<dbReference type="Proteomes" id="UP001056120">
    <property type="component" value="Linkage Group LG01"/>
</dbReference>
<sequence>MIAALLGIDQPSSMTLRPTVGIRRKGSGTKVEVGSDWVAAVGTVVKPLPESNIRQKAKYSSSVGCRGSDR</sequence>
<keyword evidence="2" id="KW-1185">Reference proteome</keyword>
<proteinExistence type="predicted"/>
<organism evidence="1 2">
    <name type="scientific">Smallanthus sonchifolius</name>
    <dbReference type="NCBI Taxonomy" id="185202"/>
    <lineage>
        <taxon>Eukaryota</taxon>
        <taxon>Viridiplantae</taxon>
        <taxon>Streptophyta</taxon>
        <taxon>Embryophyta</taxon>
        <taxon>Tracheophyta</taxon>
        <taxon>Spermatophyta</taxon>
        <taxon>Magnoliopsida</taxon>
        <taxon>eudicotyledons</taxon>
        <taxon>Gunneridae</taxon>
        <taxon>Pentapetalae</taxon>
        <taxon>asterids</taxon>
        <taxon>campanulids</taxon>
        <taxon>Asterales</taxon>
        <taxon>Asteraceae</taxon>
        <taxon>Asteroideae</taxon>
        <taxon>Heliantheae alliance</taxon>
        <taxon>Millerieae</taxon>
        <taxon>Smallanthus</taxon>
    </lineage>
</organism>